<accession>A0ABN7X866</accession>
<feature type="non-terminal residue" evidence="1">
    <location>
        <position position="65"/>
    </location>
</feature>
<evidence type="ECO:0000313" key="1">
    <source>
        <dbReference type="EMBL" id="CAG8850494.1"/>
    </source>
</evidence>
<reference evidence="1 2" key="1">
    <citation type="submission" date="2021-06" db="EMBL/GenBank/DDBJ databases">
        <authorList>
            <person name="Kallberg Y."/>
            <person name="Tangrot J."/>
            <person name="Rosling A."/>
        </authorList>
    </citation>
    <scope>NUCLEOTIDE SEQUENCE [LARGE SCALE GENOMIC DNA]</scope>
    <source>
        <strain evidence="1 2">120-4 pot B 10/14</strain>
    </source>
</reference>
<evidence type="ECO:0000313" key="2">
    <source>
        <dbReference type="Proteomes" id="UP000789901"/>
    </source>
</evidence>
<proteinExistence type="predicted"/>
<name>A0ABN7X866_GIGMA</name>
<protein>
    <submittedName>
        <fullName evidence="1">31675_t:CDS:1</fullName>
    </submittedName>
</protein>
<sequence>DMFSRAEDEWLQFICKEQNRFRKGGQEEDKSLGDKAVLHPDRIYLPASHTLSFRWSYKKQWMLLQ</sequence>
<comment type="caution">
    <text evidence="1">The sequence shown here is derived from an EMBL/GenBank/DDBJ whole genome shotgun (WGS) entry which is preliminary data.</text>
</comment>
<organism evidence="1 2">
    <name type="scientific">Gigaspora margarita</name>
    <dbReference type="NCBI Taxonomy" id="4874"/>
    <lineage>
        <taxon>Eukaryota</taxon>
        <taxon>Fungi</taxon>
        <taxon>Fungi incertae sedis</taxon>
        <taxon>Mucoromycota</taxon>
        <taxon>Glomeromycotina</taxon>
        <taxon>Glomeromycetes</taxon>
        <taxon>Diversisporales</taxon>
        <taxon>Gigasporaceae</taxon>
        <taxon>Gigaspora</taxon>
    </lineage>
</organism>
<keyword evidence="2" id="KW-1185">Reference proteome</keyword>
<dbReference type="EMBL" id="CAJVQB010101348">
    <property type="protein sequence ID" value="CAG8850494.1"/>
    <property type="molecule type" value="Genomic_DNA"/>
</dbReference>
<dbReference type="Proteomes" id="UP000789901">
    <property type="component" value="Unassembled WGS sequence"/>
</dbReference>
<feature type="non-terminal residue" evidence="1">
    <location>
        <position position="1"/>
    </location>
</feature>
<gene>
    <name evidence="1" type="ORF">GMARGA_LOCUS40237</name>
</gene>